<dbReference type="InterPro" id="IPR045851">
    <property type="entry name" value="AMP-bd_C_sf"/>
</dbReference>
<sequence length="469" mass="52253">MYAIFKDELVKQAKYIFQQHKKFENGEYSHQQLIHHQENKLKDVLKYVINGSGFYKKHLSGITASDIDKFSLSTLNTLPFTTKNDLRENRNRLASASLDKSWVYYETTGTTGAPTPCPRNELDSIYNNTPLILRYGQIFQQHGDKHIVGVMGPTELHSTGDTFEDVFRSLGHSVVKMWPRSPVVGMNRAMALINELQITALVCTPAVAINLARYLKKNHVSPAKSSVRVILTLGELTTPALLRNIGETWGAQVYNCMYASQESSILAVCDSDQSLYTVPMNNYYELVDPISGDVIPASATETSGELVITHLYQGQKPLIRYRTGDMVRATLMPDGRLKIVPIGRVRDTLTLGGCNYCAWDIEAALLEKLTGCLDYAIQIDEKNGIDHLNIIVELIEDVPQQAVMLAQTKAYMADRIKHVEINIQAGETTNITSTSAMVSWKAARLHDLRAQGDNADRDAAIALLGQGFQ</sequence>
<dbReference type="Gene3D" id="3.30.300.30">
    <property type="match status" value="1"/>
</dbReference>
<organism evidence="2 3">
    <name type="scientific">Vibrio spartinae</name>
    <dbReference type="NCBI Taxonomy" id="1918945"/>
    <lineage>
        <taxon>Bacteria</taxon>
        <taxon>Pseudomonadati</taxon>
        <taxon>Pseudomonadota</taxon>
        <taxon>Gammaproteobacteria</taxon>
        <taxon>Vibrionales</taxon>
        <taxon>Vibrionaceae</taxon>
        <taxon>Vibrio</taxon>
    </lineage>
</organism>
<feature type="domain" description="AMP-dependent synthetase/ligase" evidence="1">
    <location>
        <begin position="92"/>
        <end position="309"/>
    </location>
</feature>
<dbReference type="InterPro" id="IPR042099">
    <property type="entry name" value="ANL_N_sf"/>
</dbReference>
<dbReference type="Proteomes" id="UP000184774">
    <property type="component" value="Unassembled WGS sequence"/>
</dbReference>
<dbReference type="EC" id="6.2.1.30" evidence="2"/>
<dbReference type="InterPro" id="IPR000873">
    <property type="entry name" value="AMP-dep_synth/lig_dom"/>
</dbReference>
<gene>
    <name evidence="2" type="primary">paaK</name>
    <name evidence="2" type="ORF">VSP9026_04677</name>
</gene>
<dbReference type="PANTHER" id="PTHR43845:SF1">
    <property type="entry name" value="BLR5969 PROTEIN"/>
    <property type="match status" value="1"/>
</dbReference>
<protein>
    <submittedName>
        <fullName evidence="2">Phenylacetate-coenzyme A ligase</fullName>
        <ecNumber evidence="2">6.2.1.30</ecNumber>
    </submittedName>
</protein>
<dbReference type="SUPFAM" id="SSF56801">
    <property type="entry name" value="Acetyl-CoA synthetase-like"/>
    <property type="match status" value="1"/>
</dbReference>
<dbReference type="Pfam" id="PF00501">
    <property type="entry name" value="AMP-binding"/>
    <property type="match status" value="1"/>
</dbReference>
<evidence type="ECO:0000259" key="1">
    <source>
        <dbReference type="Pfam" id="PF00501"/>
    </source>
</evidence>
<evidence type="ECO:0000313" key="2">
    <source>
        <dbReference type="EMBL" id="SIO96852.1"/>
    </source>
</evidence>
<dbReference type="EMBL" id="FSSB01000061">
    <property type="protein sequence ID" value="SIO96852.1"/>
    <property type="molecule type" value="Genomic_DNA"/>
</dbReference>
<proteinExistence type="predicted"/>
<dbReference type="RefSeq" id="WP_074375229.1">
    <property type="nucleotide sequence ID" value="NZ_AP024908.1"/>
</dbReference>
<dbReference type="AlphaFoldDB" id="A0A1N6MBM9"/>
<evidence type="ECO:0000313" key="3">
    <source>
        <dbReference type="Proteomes" id="UP000184774"/>
    </source>
</evidence>
<reference evidence="2 3" key="1">
    <citation type="submission" date="2016-12" db="EMBL/GenBank/DDBJ databases">
        <authorList>
            <person name="Song W.-J."/>
            <person name="Kurnit D.M."/>
        </authorList>
    </citation>
    <scope>NUCLEOTIDE SEQUENCE [LARGE SCALE GENOMIC DNA]</scope>
    <source>
        <strain evidence="2 3">CECT 9026</strain>
    </source>
</reference>
<name>A0A1N6MBM9_9VIBR</name>
<dbReference type="OrthoDB" id="580775at2"/>
<accession>A0A1N6MBM9</accession>
<dbReference type="Gene3D" id="3.40.50.12780">
    <property type="entry name" value="N-terminal domain of ligase-like"/>
    <property type="match status" value="1"/>
</dbReference>
<dbReference type="PANTHER" id="PTHR43845">
    <property type="entry name" value="BLR5969 PROTEIN"/>
    <property type="match status" value="1"/>
</dbReference>
<keyword evidence="2" id="KW-0436">Ligase</keyword>
<dbReference type="GO" id="GO:0047475">
    <property type="term" value="F:phenylacetate-CoA ligase activity"/>
    <property type="evidence" value="ECO:0007669"/>
    <property type="project" value="UniProtKB-EC"/>
</dbReference>